<comment type="caution">
    <text evidence="2">The sequence shown here is derived from an EMBL/GenBank/DDBJ whole genome shotgun (WGS) entry which is preliminary data.</text>
</comment>
<evidence type="ECO:0000313" key="3">
    <source>
        <dbReference type="Proteomes" id="UP000295238"/>
    </source>
</evidence>
<name>A0A4R5UGK9_9HYPH</name>
<protein>
    <submittedName>
        <fullName evidence="2">Uncharacterized protein</fullName>
    </submittedName>
</protein>
<dbReference type="RefSeq" id="WP_133316477.1">
    <property type="nucleotide sequence ID" value="NZ_SMTL01000003.1"/>
</dbReference>
<evidence type="ECO:0000313" key="2">
    <source>
        <dbReference type="EMBL" id="TDK35054.1"/>
    </source>
</evidence>
<feature type="region of interest" description="Disordered" evidence="1">
    <location>
        <begin position="1"/>
        <end position="21"/>
    </location>
</feature>
<keyword evidence="3" id="KW-1185">Reference proteome</keyword>
<dbReference type="OrthoDB" id="8404418at2"/>
<sequence length="160" mass="18160">MRQSSHANREAKNEKVSRPQSDAQILEAAHRLVELYLVYLREHETGNDIFDTRELPTSKDALVNAFRVVIATENRPNVRALLVKAGMTLAQFQDNIGEPLPVRPVADVNGRRQCSNGRIGTGRIRKFDRVLIQLDEERVRLGDIFQSALRMAENKPVHHA</sequence>
<dbReference type="Proteomes" id="UP000295238">
    <property type="component" value="Unassembled WGS sequence"/>
</dbReference>
<feature type="compositionally biased region" description="Basic and acidic residues" evidence="1">
    <location>
        <begin position="7"/>
        <end position="17"/>
    </location>
</feature>
<dbReference type="EMBL" id="SMTL01000003">
    <property type="protein sequence ID" value="TDK35054.1"/>
    <property type="molecule type" value="Genomic_DNA"/>
</dbReference>
<evidence type="ECO:0000256" key="1">
    <source>
        <dbReference type="SAM" id="MobiDB-lite"/>
    </source>
</evidence>
<organism evidence="2 3">
    <name type="scientific">Rhizobium deserti</name>
    <dbReference type="NCBI Taxonomy" id="2547961"/>
    <lineage>
        <taxon>Bacteria</taxon>
        <taxon>Pseudomonadati</taxon>
        <taxon>Pseudomonadota</taxon>
        <taxon>Alphaproteobacteria</taxon>
        <taxon>Hyphomicrobiales</taxon>
        <taxon>Rhizobiaceae</taxon>
        <taxon>Rhizobium/Agrobacterium group</taxon>
        <taxon>Rhizobium</taxon>
    </lineage>
</organism>
<reference evidence="2 3" key="1">
    <citation type="submission" date="2019-03" db="EMBL/GenBank/DDBJ databases">
        <title>Rhizobium sp. nov., an bacterium isolated from biocrust in Mu Us Desert.</title>
        <authorList>
            <person name="Lixiong L."/>
        </authorList>
    </citation>
    <scope>NUCLEOTIDE SEQUENCE [LARGE SCALE GENOMIC DNA]</scope>
    <source>
        <strain evidence="2 3">SPY-1</strain>
    </source>
</reference>
<proteinExistence type="predicted"/>
<accession>A0A4R5UGK9</accession>
<dbReference type="AlphaFoldDB" id="A0A4R5UGK9"/>
<gene>
    <name evidence="2" type="ORF">E2F50_12350</name>
</gene>